<proteinExistence type="predicted"/>
<organism evidence="1 2">
    <name type="scientific">Rhizophagus irregularis (strain DAOM 181602 / DAOM 197198 / MUCL 43194)</name>
    <name type="common">Arbuscular mycorrhizal fungus</name>
    <name type="synonym">Glomus intraradices</name>
    <dbReference type="NCBI Taxonomy" id="747089"/>
    <lineage>
        <taxon>Eukaryota</taxon>
        <taxon>Fungi</taxon>
        <taxon>Fungi incertae sedis</taxon>
        <taxon>Mucoromycota</taxon>
        <taxon>Glomeromycotina</taxon>
        <taxon>Glomeromycetes</taxon>
        <taxon>Glomerales</taxon>
        <taxon>Glomeraceae</taxon>
        <taxon>Rhizophagus</taxon>
    </lineage>
</organism>
<dbReference type="VEuPathDB" id="FungiDB:RhiirFUN_019301"/>
<reference evidence="1 2" key="2">
    <citation type="journal article" date="2018" name="New Phytol.">
        <title>High intraspecific genome diversity in the model arbuscular mycorrhizal symbiont Rhizophagus irregularis.</title>
        <authorList>
            <person name="Chen E.C.H."/>
            <person name="Morin E."/>
            <person name="Beaudet D."/>
            <person name="Noel J."/>
            <person name="Yildirir G."/>
            <person name="Ndikumana S."/>
            <person name="Charron P."/>
            <person name="St-Onge C."/>
            <person name="Giorgi J."/>
            <person name="Kruger M."/>
            <person name="Marton T."/>
            <person name="Ropars J."/>
            <person name="Grigoriev I.V."/>
            <person name="Hainaut M."/>
            <person name="Henrissat B."/>
            <person name="Roux C."/>
            <person name="Martin F."/>
            <person name="Corradi N."/>
        </authorList>
    </citation>
    <scope>NUCLEOTIDE SEQUENCE [LARGE SCALE GENOMIC DNA]</scope>
    <source>
        <strain evidence="1 2">DAOM 197198</strain>
    </source>
</reference>
<dbReference type="AlphaFoldDB" id="A0A2P4QC41"/>
<name>A0A2P4QC41_RHIID</name>
<accession>A0A2P4QC41</accession>
<comment type="caution">
    <text evidence="1">The sequence shown here is derived from an EMBL/GenBank/DDBJ whole genome shotgun (WGS) entry which is preliminary data.</text>
</comment>
<evidence type="ECO:0000313" key="2">
    <source>
        <dbReference type="Proteomes" id="UP000018888"/>
    </source>
</evidence>
<reference evidence="1 2" key="1">
    <citation type="journal article" date="2013" name="Proc. Natl. Acad. Sci. U.S.A.">
        <title>Genome of an arbuscular mycorrhizal fungus provides insight into the oldest plant symbiosis.</title>
        <authorList>
            <person name="Tisserant E."/>
            <person name="Malbreil M."/>
            <person name="Kuo A."/>
            <person name="Kohler A."/>
            <person name="Symeonidi A."/>
            <person name="Balestrini R."/>
            <person name="Charron P."/>
            <person name="Duensing N."/>
            <person name="Frei Dit Frey N."/>
            <person name="Gianinazzi-Pearson V."/>
            <person name="Gilbert L.B."/>
            <person name="Handa Y."/>
            <person name="Herr J.R."/>
            <person name="Hijri M."/>
            <person name="Koul R."/>
            <person name="Kawaguchi M."/>
            <person name="Krajinski F."/>
            <person name="Lammers P.J."/>
            <person name="Masclaux F.G."/>
            <person name="Murat C."/>
            <person name="Morin E."/>
            <person name="Ndikumana S."/>
            <person name="Pagni M."/>
            <person name="Petitpierre D."/>
            <person name="Requena N."/>
            <person name="Rosikiewicz P."/>
            <person name="Riley R."/>
            <person name="Saito K."/>
            <person name="San Clemente H."/>
            <person name="Shapiro H."/>
            <person name="van Tuinen D."/>
            <person name="Becard G."/>
            <person name="Bonfante P."/>
            <person name="Paszkowski U."/>
            <person name="Shachar-Hill Y.Y."/>
            <person name="Tuskan G.A."/>
            <person name="Young P.W."/>
            <person name="Sanders I.R."/>
            <person name="Henrissat B."/>
            <person name="Rensing S.A."/>
            <person name="Grigoriev I.V."/>
            <person name="Corradi N."/>
            <person name="Roux C."/>
            <person name="Martin F."/>
        </authorList>
    </citation>
    <scope>NUCLEOTIDE SEQUENCE [LARGE SCALE GENOMIC DNA]</scope>
    <source>
        <strain evidence="1 2">DAOM 197198</strain>
    </source>
</reference>
<dbReference type="EMBL" id="AUPC02000064">
    <property type="protein sequence ID" value="POG75197.1"/>
    <property type="molecule type" value="Genomic_DNA"/>
</dbReference>
<keyword evidence="2" id="KW-1185">Reference proteome</keyword>
<sequence>MYILKNHFAPKTLDTYLSLIYSSNDEENSDIASDDEYIPSGRTRQYWQYSHHQFQYQKRKNTRNRIQGWEDLLQKIRAAIFLSLDELWLIPFNIMLIATFLNSRFKNFDWCNGNGKDEAKNLVQELYNDTKKDILSRNSINSIISSSDDDDNIFKALKDKERNVKDNNKVMFYLK</sequence>
<gene>
    <name evidence="1" type="ORF">GLOIN_2v1770580</name>
</gene>
<evidence type="ECO:0000313" key="1">
    <source>
        <dbReference type="EMBL" id="POG75197.1"/>
    </source>
</evidence>
<protein>
    <submittedName>
        <fullName evidence="1">Uncharacterized protein</fullName>
    </submittedName>
</protein>
<dbReference type="Proteomes" id="UP000018888">
    <property type="component" value="Unassembled WGS sequence"/>
</dbReference>